<evidence type="ECO:0000256" key="4">
    <source>
        <dbReference type="SAM" id="MobiDB-lite"/>
    </source>
</evidence>
<dbReference type="PROSITE" id="PS51011">
    <property type="entry name" value="ARID"/>
    <property type="match status" value="1"/>
</dbReference>
<dbReference type="SUPFAM" id="SSF46774">
    <property type="entry name" value="ARID-like"/>
    <property type="match status" value="1"/>
</dbReference>
<dbReference type="PANTHER" id="PTHR13964">
    <property type="entry name" value="RBP-RELATED"/>
    <property type="match status" value="1"/>
</dbReference>
<evidence type="ECO:0000259" key="5">
    <source>
        <dbReference type="PROSITE" id="PS51011"/>
    </source>
</evidence>
<evidence type="ECO:0000256" key="2">
    <source>
        <dbReference type="ARBA" id="ARBA00023163"/>
    </source>
</evidence>
<dbReference type="GO" id="GO:0000976">
    <property type="term" value="F:transcription cis-regulatory region binding"/>
    <property type="evidence" value="ECO:0007669"/>
    <property type="project" value="TreeGrafter"/>
</dbReference>
<evidence type="ECO:0000313" key="7">
    <source>
        <dbReference type="RefSeq" id="XP_033810461.1"/>
    </source>
</evidence>
<keyword evidence="1" id="KW-0805">Transcription regulation</keyword>
<dbReference type="InParanoid" id="A0A6P8S0H9"/>
<dbReference type="PANTHER" id="PTHR13964:SF25">
    <property type="entry name" value="AT-RICH INTERACTIVE DOMAIN-CONTAINING PROTEIN 5A"/>
    <property type="match status" value="1"/>
</dbReference>
<feature type="compositionally biased region" description="Basic and acidic residues" evidence="4">
    <location>
        <begin position="443"/>
        <end position="454"/>
    </location>
</feature>
<organism evidence="6 7">
    <name type="scientific">Geotrypetes seraphini</name>
    <name type="common">Gaboon caecilian</name>
    <name type="synonym">Caecilia seraphini</name>
    <dbReference type="NCBI Taxonomy" id="260995"/>
    <lineage>
        <taxon>Eukaryota</taxon>
        <taxon>Metazoa</taxon>
        <taxon>Chordata</taxon>
        <taxon>Craniata</taxon>
        <taxon>Vertebrata</taxon>
        <taxon>Euteleostomi</taxon>
        <taxon>Amphibia</taxon>
        <taxon>Gymnophiona</taxon>
        <taxon>Geotrypetes</taxon>
    </lineage>
</organism>
<dbReference type="KEGG" id="gsh:117364859"/>
<dbReference type="Proteomes" id="UP000515159">
    <property type="component" value="Chromosome 1"/>
</dbReference>
<dbReference type="GO" id="GO:0005634">
    <property type="term" value="C:nucleus"/>
    <property type="evidence" value="ECO:0007669"/>
    <property type="project" value="TreeGrafter"/>
</dbReference>
<accession>A0A6P8S0H9</accession>
<dbReference type="AlphaFoldDB" id="A0A6P8S0H9"/>
<dbReference type="RefSeq" id="XP_033810461.1">
    <property type="nucleotide sequence ID" value="XM_033954570.1"/>
</dbReference>
<dbReference type="GeneID" id="117364859"/>
<feature type="region of interest" description="Disordered" evidence="4">
    <location>
        <begin position="433"/>
        <end position="484"/>
    </location>
</feature>
<dbReference type="Pfam" id="PF01388">
    <property type="entry name" value="ARID"/>
    <property type="match status" value="1"/>
</dbReference>
<protein>
    <submittedName>
        <fullName evidence="7">Uncharacterized protein LOC117364859</fullName>
    </submittedName>
</protein>
<sequence>MSCSTTGPGLVINSDENLLTQKDFVQALYQFMKNRHTPIERIPNLGFKQIDLFLLYKTVIGFGGYNRVTLKQQWRQVYNQIGGNPRSTSAATCTRKHYERMILPYERHLKGEKDHPELLSMTVKRCGRGLYKDQVSEQHVQEEKKPRLVNNSKKKFQNRPFVFPHEPVTGLVPNRDQRQWQQEHQEVLAFSSVTPLPLSPIPLTVHANQSSSPQHARYILVNEQTRINTGFSMPQESEQQYEYLGQLRKQKSIGEEEALPLNLSSKPETSELLCNPDLKFNSSSSSKCTIPKFLNQVSPLYPTHLVKKVENQIISPGNCVQESLLLPVIGNHTQLNAQFLMKLKGKDISEARRQISINLNSSHCSKKIPYVERSRRYSIPGDNSCYKFSRVISQTRNPLELASSTSISQDLCTFLQHSPHCRVPQLLYRVVNRKREHSHKKNKTTEGRLSKEPSSDLSLHPYPEQKRDKCFKVKKSKPVTRSSS</sequence>
<dbReference type="Gene3D" id="1.10.150.60">
    <property type="entry name" value="ARID DNA-binding domain"/>
    <property type="match status" value="1"/>
</dbReference>
<dbReference type="SMART" id="SM01014">
    <property type="entry name" value="ARID"/>
    <property type="match status" value="1"/>
</dbReference>
<reference evidence="7" key="1">
    <citation type="submission" date="2025-08" db="UniProtKB">
        <authorList>
            <consortium name="RefSeq"/>
        </authorList>
    </citation>
    <scope>IDENTIFICATION</scope>
</reference>
<name>A0A6P8S0H9_GEOSA</name>
<dbReference type="InterPro" id="IPR036431">
    <property type="entry name" value="ARID_dom_sf"/>
</dbReference>
<dbReference type="SMART" id="SM00501">
    <property type="entry name" value="BRIGHT"/>
    <property type="match status" value="1"/>
</dbReference>
<keyword evidence="2" id="KW-0804">Transcription</keyword>
<dbReference type="CDD" id="cd16869">
    <property type="entry name" value="ARID_ARID5"/>
    <property type="match status" value="1"/>
</dbReference>
<gene>
    <name evidence="7" type="primary">LOC117364859</name>
</gene>
<evidence type="ECO:0000313" key="6">
    <source>
        <dbReference type="Proteomes" id="UP000515159"/>
    </source>
</evidence>
<dbReference type="InterPro" id="IPR051232">
    <property type="entry name" value="ARID/SWI1_ChromRemod"/>
</dbReference>
<evidence type="ECO:0000256" key="3">
    <source>
        <dbReference type="ARBA" id="ARBA00023242"/>
    </source>
</evidence>
<dbReference type="GO" id="GO:0006357">
    <property type="term" value="P:regulation of transcription by RNA polymerase II"/>
    <property type="evidence" value="ECO:0007669"/>
    <property type="project" value="TreeGrafter"/>
</dbReference>
<proteinExistence type="predicted"/>
<dbReference type="OrthoDB" id="1938591at2759"/>
<evidence type="ECO:0000256" key="1">
    <source>
        <dbReference type="ARBA" id="ARBA00023015"/>
    </source>
</evidence>
<feature type="domain" description="ARID" evidence="5">
    <location>
        <begin position="18"/>
        <end position="110"/>
    </location>
</feature>
<keyword evidence="3" id="KW-0539">Nucleus</keyword>
<dbReference type="InterPro" id="IPR001606">
    <property type="entry name" value="ARID_dom"/>
</dbReference>
<feature type="compositionally biased region" description="Basic residues" evidence="4">
    <location>
        <begin position="433"/>
        <end position="442"/>
    </location>
</feature>
<keyword evidence="6" id="KW-1185">Reference proteome</keyword>